<feature type="transmembrane region" description="Helical" evidence="6">
    <location>
        <begin position="369"/>
        <end position="388"/>
    </location>
</feature>
<dbReference type="OrthoDB" id="5296287at2759"/>
<evidence type="ECO:0000256" key="6">
    <source>
        <dbReference type="SAM" id="Phobius"/>
    </source>
</evidence>
<reference evidence="8" key="1">
    <citation type="journal article" date="2019" name="G3 (Bethesda)">
        <title>Genome Assemblies of Two Rare Opportunistic Yeast Pathogens: Diutina rugosa (syn. Candida rugosa) and Trichomonascus ciferrii (syn. Candida ciferrii).</title>
        <authorList>
            <person name="Mixao V."/>
            <person name="Saus E."/>
            <person name="Hansen A.P."/>
            <person name="Lass-Florl C."/>
            <person name="Gabaldon T."/>
        </authorList>
    </citation>
    <scope>NUCLEOTIDE SEQUENCE</scope>
    <source>
        <strain evidence="8">CBS 4856</strain>
    </source>
</reference>
<dbReference type="InterPro" id="IPR020846">
    <property type="entry name" value="MFS_dom"/>
</dbReference>
<feature type="transmembrane region" description="Helical" evidence="6">
    <location>
        <begin position="150"/>
        <end position="172"/>
    </location>
</feature>
<accession>A0A642UQ44</accession>
<comment type="caution">
    <text evidence="8">The sequence shown here is derived from an EMBL/GenBank/DDBJ whole genome shotgun (WGS) entry which is preliminary data.</text>
</comment>
<feature type="transmembrane region" description="Helical" evidence="6">
    <location>
        <begin position="217"/>
        <end position="235"/>
    </location>
</feature>
<evidence type="ECO:0000259" key="7">
    <source>
        <dbReference type="PROSITE" id="PS50850"/>
    </source>
</evidence>
<organism evidence="8 9">
    <name type="scientific">Trichomonascus ciferrii</name>
    <dbReference type="NCBI Taxonomy" id="44093"/>
    <lineage>
        <taxon>Eukaryota</taxon>
        <taxon>Fungi</taxon>
        <taxon>Dikarya</taxon>
        <taxon>Ascomycota</taxon>
        <taxon>Saccharomycotina</taxon>
        <taxon>Dipodascomycetes</taxon>
        <taxon>Dipodascales</taxon>
        <taxon>Trichomonascaceae</taxon>
        <taxon>Trichomonascus</taxon>
        <taxon>Trichomonascus ciferrii complex</taxon>
    </lineage>
</organism>
<feature type="region of interest" description="Disordered" evidence="5">
    <location>
        <begin position="475"/>
        <end position="496"/>
    </location>
</feature>
<feature type="transmembrane region" description="Helical" evidence="6">
    <location>
        <begin position="269"/>
        <end position="289"/>
    </location>
</feature>
<feature type="compositionally biased region" description="Basic and acidic residues" evidence="5">
    <location>
        <begin position="475"/>
        <end position="487"/>
    </location>
</feature>
<dbReference type="GO" id="GO:0035879">
    <property type="term" value="P:plasma membrane lactate transport"/>
    <property type="evidence" value="ECO:0007669"/>
    <property type="project" value="TreeGrafter"/>
</dbReference>
<evidence type="ECO:0000313" key="9">
    <source>
        <dbReference type="Proteomes" id="UP000761534"/>
    </source>
</evidence>
<feature type="transmembrane region" description="Helical" evidence="6">
    <location>
        <begin position="184"/>
        <end position="205"/>
    </location>
</feature>
<dbReference type="VEuPathDB" id="FungiDB:TRICI_005748"/>
<proteinExistence type="predicted"/>
<dbReference type="EMBL" id="SWFS01000446">
    <property type="protein sequence ID" value="KAA8903197.1"/>
    <property type="molecule type" value="Genomic_DNA"/>
</dbReference>
<feature type="domain" description="Major facilitator superfamily (MFS) profile" evidence="7">
    <location>
        <begin position="59"/>
        <end position="460"/>
    </location>
</feature>
<feature type="transmembrane region" description="Helical" evidence="6">
    <location>
        <begin position="310"/>
        <end position="332"/>
    </location>
</feature>
<evidence type="ECO:0000256" key="3">
    <source>
        <dbReference type="ARBA" id="ARBA00022989"/>
    </source>
</evidence>
<comment type="subcellular location">
    <subcellularLocation>
        <location evidence="1">Membrane</location>
        <topology evidence="1">Multi-pass membrane protein</topology>
    </subcellularLocation>
</comment>
<dbReference type="SUPFAM" id="SSF103473">
    <property type="entry name" value="MFS general substrate transporter"/>
    <property type="match status" value="1"/>
</dbReference>
<dbReference type="CDD" id="cd17316">
    <property type="entry name" value="MFS_SV2_like"/>
    <property type="match status" value="1"/>
</dbReference>
<evidence type="ECO:0000256" key="5">
    <source>
        <dbReference type="SAM" id="MobiDB-lite"/>
    </source>
</evidence>
<evidence type="ECO:0000256" key="2">
    <source>
        <dbReference type="ARBA" id="ARBA00022692"/>
    </source>
</evidence>
<dbReference type="PANTHER" id="PTHR23508:SF10">
    <property type="entry name" value="CARBOXYLIC ACID TRANSPORTER PROTEIN HOMOLOG"/>
    <property type="match status" value="1"/>
</dbReference>
<name>A0A642UQ44_9ASCO</name>
<dbReference type="GO" id="GO:0005886">
    <property type="term" value="C:plasma membrane"/>
    <property type="evidence" value="ECO:0007669"/>
    <property type="project" value="TreeGrafter"/>
</dbReference>
<feature type="transmembrane region" description="Helical" evidence="6">
    <location>
        <begin position="338"/>
        <end position="357"/>
    </location>
</feature>
<dbReference type="InterPro" id="IPR036259">
    <property type="entry name" value="MFS_trans_sf"/>
</dbReference>
<keyword evidence="2 6" id="KW-0812">Transmembrane</keyword>
<dbReference type="Proteomes" id="UP000761534">
    <property type="component" value="Unassembled WGS sequence"/>
</dbReference>
<dbReference type="PROSITE" id="PS50850">
    <property type="entry name" value="MFS"/>
    <property type="match status" value="1"/>
</dbReference>
<dbReference type="PANTHER" id="PTHR23508">
    <property type="entry name" value="CARBOXYLIC ACID TRANSPORTER PROTEIN HOMOLOG"/>
    <property type="match status" value="1"/>
</dbReference>
<keyword evidence="9" id="KW-1185">Reference proteome</keyword>
<dbReference type="GO" id="GO:0015355">
    <property type="term" value="F:secondary active monocarboxylate transmembrane transporter activity"/>
    <property type="evidence" value="ECO:0007669"/>
    <property type="project" value="TreeGrafter"/>
</dbReference>
<dbReference type="Pfam" id="PF00083">
    <property type="entry name" value="Sugar_tr"/>
    <property type="match status" value="1"/>
</dbReference>
<dbReference type="AlphaFoldDB" id="A0A642UQ44"/>
<keyword evidence="4 6" id="KW-0472">Membrane</keyword>
<dbReference type="InterPro" id="IPR005828">
    <property type="entry name" value="MFS_sugar_transport-like"/>
</dbReference>
<evidence type="ECO:0000256" key="1">
    <source>
        <dbReference type="ARBA" id="ARBA00004141"/>
    </source>
</evidence>
<keyword evidence="3 6" id="KW-1133">Transmembrane helix</keyword>
<protein>
    <recommendedName>
        <fullName evidence="7">Major facilitator superfamily (MFS) profile domain-containing protein</fullName>
    </recommendedName>
</protein>
<evidence type="ECO:0000256" key="4">
    <source>
        <dbReference type="ARBA" id="ARBA00023136"/>
    </source>
</evidence>
<feature type="transmembrane region" description="Helical" evidence="6">
    <location>
        <begin position="59"/>
        <end position="85"/>
    </location>
</feature>
<evidence type="ECO:0000313" key="8">
    <source>
        <dbReference type="EMBL" id="KAA8903197.1"/>
    </source>
</evidence>
<dbReference type="Gene3D" id="1.20.1250.20">
    <property type="entry name" value="MFS general substrate transporter like domains"/>
    <property type="match status" value="2"/>
</dbReference>
<feature type="transmembrane region" description="Helical" evidence="6">
    <location>
        <begin position="97"/>
        <end position="117"/>
    </location>
</feature>
<feature type="transmembrane region" description="Helical" evidence="6">
    <location>
        <begin position="437"/>
        <end position="455"/>
    </location>
</feature>
<sequence>MVEAGVVHVEEEKPDFSWGSIKNYFKTRPTTLFQLPETHVSKLNPLPGLRAMKLKHWNWYFLGFFAWTVDSMDFFVVSSTAANIATSLGVSITDITWGMTLVLMLRSVGAVIFGLASDYYGRKWPYIACCFMFVALEIGMGFCQTYKQFLAIRSLFGVAMGGMYGCAAATALENVPAESHSVLSGLFLPGYNLGYLLAIVFARAFQDTYKEGEGWRSLCWFTAGPAFILLVWRLVMPENDYFLKLKAQRQNQETKTFKENWAEIKQACATHWVTFIYLIFLMSGFNFMSHGTQDLYPTFLSNQIGLSPDAKTVLMVVINLGAMIGGVFFGQITELTGRRLGIFIGTICAGAFTYPSFMLKIQSGLMGSAFFLQFCVMGCWGIAPIHLFELSPNSYRAFSAGLAYQLGNLASSASSTIESTLGSQFPLPGGLYDYGKVMAIFCGCIFGYMLIVVFLGPEKFHKSLDDIPSDDLMEKVRSNDSFHHEPKPTTQQQETV</sequence>
<gene>
    <name evidence="8" type="ORF">TRICI_005748</name>
</gene>